<dbReference type="EMBL" id="CAICTM010001383">
    <property type="protein sequence ID" value="CAB9523170.1"/>
    <property type="molecule type" value="Genomic_DNA"/>
</dbReference>
<feature type="domain" description="AMP-dependent synthetase/ligase" evidence="2">
    <location>
        <begin position="13"/>
        <end position="387"/>
    </location>
</feature>
<feature type="transmembrane region" description="Helical" evidence="1">
    <location>
        <begin position="1070"/>
        <end position="1093"/>
    </location>
</feature>
<dbReference type="InterPro" id="IPR020845">
    <property type="entry name" value="AMP-binding_CS"/>
</dbReference>
<feature type="transmembrane region" description="Helical" evidence="1">
    <location>
        <begin position="1556"/>
        <end position="1578"/>
    </location>
</feature>
<organism evidence="4 5">
    <name type="scientific">Seminavis robusta</name>
    <dbReference type="NCBI Taxonomy" id="568900"/>
    <lineage>
        <taxon>Eukaryota</taxon>
        <taxon>Sar</taxon>
        <taxon>Stramenopiles</taxon>
        <taxon>Ochrophyta</taxon>
        <taxon>Bacillariophyta</taxon>
        <taxon>Bacillariophyceae</taxon>
        <taxon>Bacillariophycidae</taxon>
        <taxon>Naviculales</taxon>
        <taxon>Naviculaceae</taxon>
        <taxon>Seminavis</taxon>
    </lineage>
</organism>
<evidence type="ECO:0000259" key="2">
    <source>
        <dbReference type="Pfam" id="PF00501"/>
    </source>
</evidence>
<dbReference type="InterPro" id="IPR045851">
    <property type="entry name" value="AMP-bd_C_sf"/>
</dbReference>
<dbReference type="Gene3D" id="3.40.50.12780">
    <property type="entry name" value="N-terminal domain of ligase-like"/>
    <property type="match status" value="1"/>
</dbReference>
<feature type="transmembrane region" description="Helical" evidence="1">
    <location>
        <begin position="1301"/>
        <end position="1326"/>
    </location>
</feature>
<dbReference type="Gene3D" id="3.30.300.30">
    <property type="match status" value="1"/>
</dbReference>
<dbReference type="Pfam" id="PF23024">
    <property type="entry name" value="AMP-dom_DIP2-like"/>
    <property type="match status" value="1"/>
</dbReference>
<dbReference type="OrthoDB" id="199633at2759"/>
<evidence type="ECO:0008006" key="6">
    <source>
        <dbReference type="Google" id="ProtNLM"/>
    </source>
</evidence>
<feature type="transmembrane region" description="Helical" evidence="1">
    <location>
        <begin position="1026"/>
        <end position="1050"/>
    </location>
</feature>
<dbReference type="SUPFAM" id="SSF51161">
    <property type="entry name" value="Trimeric LpxA-like enzymes"/>
    <property type="match status" value="1"/>
</dbReference>
<feature type="transmembrane region" description="Helical" evidence="1">
    <location>
        <begin position="1269"/>
        <end position="1289"/>
    </location>
</feature>
<dbReference type="Pfam" id="PF00501">
    <property type="entry name" value="AMP-binding"/>
    <property type="match status" value="1"/>
</dbReference>
<dbReference type="InterPro" id="IPR011004">
    <property type="entry name" value="Trimer_LpxA-like_sf"/>
</dbReference>
<name>A0A9N8EMT0_9STRA</name>
<dbReference type="InterPro" id="IPR000873">
    <property type="entry name" value="AMP-dep_synth/lig_dom"/>
</dbReference>
<feature type="domain" description="AMP-binding enzyme C-terminal" evidence="3">
    <location>
        <begin position="430"/>
        <end position="530"/>
    </location>
</feature>
<gene>
    <name evidence="4" type="ORF">SEMRO_1385_G268210.1</name>
</gene>
<dbReference type="PROSITE" id="PS00455">
    <property type="entry name" value="AMP_BINDING"/>
    <property type="match status" value="1"/>
</dbReference>
<dbReference type="SUPFAM" id="SSF56801">
    <property type="entry name" value="Acetyl-CoA synthetase-like"/>
    <property type="match status" value="1"/>
</dbReference>
<sequence>MKFFPTILDSLNNHAVETPDKVVYTWVDINCKEQGTMTFKQLEDQSNAVAARLLKLGCKKGDRVMVAYPFGLEFLAGMFGAMKTGVIPCSIYPPNPNQLKTDMPKFRGFVEDAGAKYALSSAAFATAMTAASVLFKTGVTWIGTDKLTIKKHKPNKPKDFETYKGEPEDVCFIQYTSGSTGRPKGVMISHRNLAENCMALVKMTDVTPSSVAALWVPQYHDMGLVAGFMSCLYDGFHLVLASPLEFVSRPLLWTDMIEHYQATHTCAPNFAYALLLKRLEQANRTSNWSCVKRAMFGGEPAQSHVVEAAAKTLSIKPEHVYNIYGLAESVVFLTGGSAYPDSEGLVCCGAVDSPTIKLRIVEDGKELENRQVGCIWAQSPRVAAGYYGKSELTTSTFANVLPGYDGTWLDTGDLGKIVDGQLYVTGRVKDVIIINGKNYYPTDVELSIDGLFGDAIRPGRTTAFQHGEDSVGITVESRKDFDKSANGDLAVQIANHVSQVHGLLVSDVLVLKLGVTPKTTSGKLKRNEVRLKTVGGDWKASEVLLRSQQQNMPSPNGSCFKKSSFLEHGFSTSGVTSSEFYLSEETRHEIRIRSAALPFGCVELPDIDFGQTNTLPSKAVEAVHAVECNPSKLDEYFSELHLDEIPGICEAWSKAVKTTEAMTTMCCQILKHLEDKQPTICQLAHTLSENSDWILIEDRTGFLFQLVHQVFVLQWVTTFMMNLPECMQQKLQNDAEWESTSQSILTVPVELQDVLGLPEKDPMHGTWPFFTWIKNRSVRTFLKLIQKALESPGEPAINTQVERFNNVLNINLLEAVWLEQRNGLYLVSQAIGRKIMSPNYYTKSILSKRALQVFGKFNLSWAQKIGNTHPPPKGEKGMKLNEEDWLSLFDQWGREKPKIQAINQSSGIKASLGSAAATTDDFSIRYANTITSVFGSSVDGSKTWAEHGLTSLRSAELRNKVEEELHVVLLANFVLIHDTPDLLEVFLIQTAGQRFPKSSAIDHDIYQWNLPRSRCTKLQLGLMQSFALVVLVVLVLVSAVPSFLFGAWAIEYGKPSNEEGNPSLGLSLCLLPLAFPLFLVTFSVLVVMCKLAIVGKYHPHKFELLTWDYLRWWFIDRLLHMWEVLVGKFVIATKFIWFFYWLLGAELAWSTTIDSFMREFDLIKIGQHSSLKHPLHCRRFHPAGCDAKSPSMSLQPIIIGKNCNISGMVSPGAMIGDGCKVEKLSFVEENVMVPDGVIARGIPAYNSGTYQQPKTVWWEECILGVFKMFLTLVEAYQFFILSFLVHGFLNEILPSWHYNALLHWFLLFPMASLLAMATSIILKWVLIGKRDPSEQYNRSVWHSVANWACYFHFKLASWPLFPFLGDSRLWNVIIFLHGLDVDMTSTLNINPYTIFVPSKVDFVKVQGSFVGTFSIDLESHVQGSQIIEIIGSSIGYNAHLTAGIKVVRSAIPPRSQLSDSVYDLNHAKGKDFVKKSVLIMVAQETAQVILNVLIFLSLVPAFELGLAVVTSPSMVVAGLGVVVAIFLQFFLWVLLSKSVYSVTFLDVTKPLLDFTFGVYLNHAWIFSSLNWLVILLFGTPMFGYYAQFMGAEVDGDLWYFGSSLYEYGCLHFKGTVIVDSAHVTGHYVDGNGLTIDDTFVTGLLHPGCYAPAGSLVSGVENGPWKVFQRIVDIDHADFTVESIDAAV</sequence>
<keyword evidence="1" id="KW-0812">Transmembrane</keyword>
<dbReference type="InterPro" id="IPR042099">
    <property type="entry name" value="ANL_N_sf"/>
</dbReference>
<dbReference type="PANTHER" id="PTHR22754">
    <property type="entry name" value="DISCO-INTERACTING PROTEIN 2 DIP2 -RELATED"/>
    <property type="match status" value="1"/>
</dbReference>
<proteinExistence type="predicted"/>
<feature type="transmembrane region" description="Helical" evidence="1">
    <location>
        <begin position="1488"/>
        <end position="1509"/>
    </location>
</feature>
<protein>
    <recommendedName>
        <fullName evidence="6">AMP-dependent synthetase/ligase domain-containing protein</fullName>
    </recommendedName>
</protein>
<dbReference type="PANTHER" id="PTHR22754:SF32">
    <property type="entry name" value="DISCO-INTERACTING PROTEIN 2"/>
    <property type="match status" value="1"/>
</dbReference>
<feature type="transmembrane region" description="Helical" evidence="1">
    <location>
        <begin position="1515"/>
        <end position="1535"/>
    </location>
</feature>
<dbReference type="InterPro" id="IPR025110">
    <property type="entry name" value="AMP-bd_C"/>
</dbReference>
<evidence type="ECO:0000256" key="1">
    <source>
        <dbReference type="SAM" id="Phobius"/>
    </source>
</evidence>
<accession>A0A9N8EMT0</accession>
<comment type="caution">
    <text evidence="4">The sequence shown here is derived from an EMBL/GenBank/DDBJ whole genome shotgun (WGS) entry which is preliminary data.</text>
</comment>
<keyword evidence="1" id="KW-1133">Transmembrane helix</keyword>
<keyword evidence="5" id="KW-1185">Reference proteome</keyword>
<dbReference type="Proteomes" id="UP001153069">
    <property type="component" value="Unassembled WGS sequence"/>
</dbReference>
<reference evidence="4" key="1">
    <citation type="submission" date="2020-06" db="EMBL/GenBank/DDBJ databases">
        <authorList>
            <consortium name="Plant Systems Biology data submission"/>
        </authorList>
    </citation>
    <scope>NUCLEOTIDE SEQUENCE</scope>
    <source>
        <strain evidence="4">D6</strain>
    </source>
</reference>
<dbReference type="Gene3D" id="2.160.10.10">
    <property type="entry name" value="Hexapeptide repeat proteins"/>
    <property type="match status" value="1"/>
</dbReference>
<evidence type="ECO:0000259" key="3">
    <source>
        <dbReference type="Pfam" id="PF23024"/>
    </source>
</evidence>
<evidence type="ECO:0000313" key="4">
    <source>
        <dbReference type="EMBL" id="CAB9523170.1"/>
    </source>
</evidence>
<feature type="transmembrane region" description="Helical" evidence="1">
    <location>
        <begin position="1114"/>
        <end position="1132"/>
    </location>
</feature>
<keyword evidence="1" id="KW-0472">Membrane</keyword>
<evidence type="ECO:0000313" key="5">
    <source>
        <dbReference type="Proteomes" id="UP001153069"/>
    </source>
</evidence>